<dbReference type="GO" id="GO:0032040">
    <property type="term" value="C:small-subunit processome"/>
    <property type="evidence" value="ECO:0007669"/>
    <property type="project" value="TreeGrafter"/>
</dbReference>
<proteinExistence type="inferred from homology"/>
<dbReference type="InterPro" id="IPR029063">
    <property type="entry name" value="SAM-dependent_MTases_sf"/>
</dbReference>
<dbReference type="GO" id="GO:0031428">
    <property type="term" value="C:box C/D methylation guide snoRNP complex"/>
    <property type="evidence" value="ECO:0007669"/>
    <property type="project" value="TreeGrafter"/>
</dbReference>
<dbReference type="EMBL" id="CAADRP010000247">
    <property type="protein sequence ID" value="VFU25645.1"/>
    <property type="molecule type" value="Genomic_DNA"/>
</dbReference>
<dbReference type="GO" id="GO:0000494">
    <property type="term" value="P:box C/D sno(s)RNA 3'-end processing"/>
    <property type="evidence" value="ECO:0007669"/>
    <property type="project" value="TreeGrafter"/>
</dbReference>
<dbReference type="Pfam" id="PF01269">
    <property type="entry name" value="Fibrillarin"/>
    <property type="match status" value="1"/>
</dbReference>
<protein>
    <submittedName>
        <fullName evidence="6">Uncharacterized protein</fullName>
    </submittedName>
</protein>
<organism evidence="6">
    <name type="scientific">Salix viminalis</name>
    <name type="common">Common osier</name>
    <name type="synonym">Basket willow</name>
    <dbReference type="NCBI Taxonomy" id="40686"/>
    <lineage>
        <taxon>Eukaryota</taxon>
        <taxon>Viridiplantae</taxon>
        <taxon>Streptophyta</taxon>
        <taxon>Embryophyta</taxon>
        <taxon>Tracheophyta</taxon>
        <taxon>Spermatophyta</taxon>
        <taxon>Magnoliopsida</taxon>
        <taxon>eudicotyledons</taxon>
        <taxon>Gunneridae</taxon>
        <taxon>Pentapetalae</taxon>
        <taxon>rosids</taxon>
        <taxon>fabids</taxon>
        <taxon>Malpighiales</taxon>
        <taxon>Salicaceae</taxon>
        <taxon>Saliceae</taxon>
        <taxon>Salix</taxon>
    </lineage>
</organism>
<keyword evidence="5" id="KW-0694">RNA-binding</keyword>
<evidence type="ECO:0000256" key="4">
    <source>
        <dbReference type="ARBA" id="ARBA00022679"/>
    </source>
</evidence>
<evidence type="ECO:0000313" key="6">
    <source>
        <dbReference type="EMBL" id="VFU25645.1"/>
    </source>
</evidence>
<keyword evidence="2" id="KW-0698">rRNA processing</keyword>
<dbReference type="GO" id="GO:0003723">
    <property type="term" value="F:RNA binding"/>
    <property type="evidence" value="ECO:0007669"/>
    <property type="project" value="UniProtKB-KW"/>
</dbReference>
<evidence type="ECO:0000256" key="3">
    <source>
        <dbReference type="ARBA" id="ARBA00022603"/>
    </source>
</evidence>
<gene>
    <name evidence="6" type="ORF">SVIM_LOCUS62273</name>
</gene>
<comment type="similarity">
    <text evidence="1">Belongs to the methyltransferase superfamily. Fibrillarin family.</text>
</comment>
<evidence type="ECO:0000256" key="2">
    <source>
        <dbReference type="ARBA" id="ARBA00022552"/>
    </source>
</evidence>
<dbReference type="GO" id="GO:0008649">
    <property type="term" value="F:rRNA methyltransferase activity"/>
    <property type="evidence" value="ECO:0007669"/>
    <property type="project" value="TreeGrafter"/>
</dbReference>
<name>A0A6N2KB38_SALVM</name>
<keyword evidence="3" id="KW-0489">Methyltransferase</keyword>
<evidence type="ECO:0000256" key="1">
    <source>
        <dbReference type="ARBA" id="ARBA00010632"/>
    </source>
</evidence>
<dbReference type="PANTHER" id="PTHR10335:SF0">
    <property type="entry name" value="RRNA 2'-O-METHYLTRANSFERASE FIBRILLARIN 1-RELATED"/>
    <property type="match status" value="1"/>
</dbReference>
<dbReference type="AlphaFoldDB" id="A0A6N2KB38"/>
<dbReference type="Gene3D" id="3.40.50.150">
    <property type="entry name" value="Vaccinia Virus protein VP39"/>
    <property type="match status" value="1"/>
</dbReference>
<dbReference type="GO" id="GO:1990259">
    <property type="term" value="F:histone H2AQ104 methyltransferase activity"/>
    <property type="evidence" value="ECO:0007669"/>
    <property type="project" value="TreeGrafter"/>
</dbReference>
<accession>A0A6N2KB38</accession>
<dbReference type="PANTHER" id="PTHR10335">
    <property type="entry name" value="RRNA 2-O-METHYLTRANSFERASE FIBRILLARIN"/>
    <property type="match status" value="1"/>
</dbReference>
<sequence length="72" mass="8321">MFIPIIEDARHPAKYRMLVGMVDVIFSDVAQLIRSSTILISRNRRRRSSYLFFPVGFVEYNQKQQGLQSSAA</sequence>
<dbReference type="InterPro" id="IPR000692">
    <property type="entry name" value="Fibrillarin"/>
</dbReference>
<reference evidence="6" key="1">
    <citation type="submission" date="2019-03" db="EMBL/GenBank/DDBJ databases">
        <authorList>
            <person name="Mank J."/>
            <person name="Almeida P."/>
        </authorList>
    </citation>
    <scope>NUCLEOTIDE SEQUENCE</scope>
    <source>
        <strain evidence="6">78183</strain>
    </source>
</reference>
<evidence type="ECO:0000256" key="5">
    <source>
        <dbReference type="ARBA" id="ARBA00022884"/>
    </source>
</evidence>
<keyword evidence="4" id="KW-0808">Transferase</keyword>